<evidence type="ECO:0000313" key="5">
    <source>
        <dbReference type="Proteomes" id="UP001233999"/>
    </source>
</evidence>
<protein>
    <recommendedName>
        <fullName evidence="6">Endocuticle structural glycoprotein SgAbd-2</fullName>
    </recommendedName>
</protein>
<reference evidence="4" key="1">
    <citation type="journal article" date="2023" name="IScience">
        <title>Live-bearing cockroach genome reveals convergent evolutionary mechanisms linked to viviparity in insects and beyond.</title>
        <authorList>
            <person name="Fouks B."/>
            <person name="Harrison M.C."/>
            <person name="Mikhailova A.A."/>
            <person name="Marchal E."/>
            <person name="English S."/>
            <person name="Carruthers M."/>
            <person name="Jennings E.C."/>
            <person name="Chiamaka E.L."/>
            <person name="Frigard R.A."/>
            <person name="Pippel M."/>
            <person name="Attardo G.M."/>
            <person name="Benoit J.B."/>
            <person name="Bornberg-Bauer E."/>
            <person name="Tobe S.S."/>
        </authorList>
    </citation>
    <scope>NUCLEOTIDE SEQUENCE</scope>
    <source>
        <strain evidence="4">Stay&amp;Tobe</strain>
    </source>
</reference>
<gene>
    <name evidence="4" type="ORF">L9F63_008433</name>
</gene>
<dbReference type="InterPro" id="IPR031311">
    <property type="entry name" value="CHIT_BIND_RR_consensus"/>
</dbReference>
<proteinExistence type="predicted"/>
<dbReference type="Proteomes" id="UP001233999">
    <property type="component" value="Unassembled WGS sequence"/>
</dbReference>
<evidence type="ECO:0000313" key="4">
    <source>
        <dbReference type="EMBL" id="KAJ9574177.1"/>
    </source>
</evidence>
<organism evidence="4 5">
    <name type="scientific">Diploptera punctata</name>
    <name type="common">Pacific beetle cockroach</name>
    <dbReference type="NCBI Taxonomy" id="6984"/>
    <lineage>
        <taxon>Eukaryota</taxon>
        <taxon>Metazoa</taxon>
        <taxon>Ecdysozoa</taxon>
        <taxon>Arthropoda</taxon>
        <taxon>Hexapoda</taxon>
        <taxon>Insecta</taxon>
        <taxon>Pterygota</taxon>
        <taxon>Neoptera</taxon>
        <taxon>Polyneoptera</taxon>
        <taxon>Dictyoptera</taxon>
        <taxon>Blattodea</taxon>
        <taxon>Blaberoidea</taxon>
        <taxon>Blaberidae</taxon>
        <taxon>Diplopterinae</taxon>
        <taxon>Diploptera</taxon>
    </lineage>
</organism>
<feature type="non-terminal residue" evidence="4">
    <location>
        <position position="1"/>
    </location>
</feature>
<reference evidence="4" key="2">
    <citation type="submission" date="2023-05" db="EMBL/GenBank/DDBJ databases">
        <authorList>
            <person name="Fouks B."/>
        </authorList>
    </citation>
    <scope>NUCLEOTIDE SEQUENCE</scope>
    <source>
        <strain evidence="4">Stay&amp;Tobe</strain>
        <tissue evidence="4">Testes</tissue>
    </source>
</reference>
<feature type="compositionally biased region" description="Basic and acidic residues" evidence="3">
    <location>
        <begin position="183"/>
        <end position="197"/>
    </location>
</feature>
<keyword evidence="1 2" id="KW-0193">Cuticle</keyword>
<keyword evidence="5" id="KW-1185">Reference proteome</keyword>
<dbReference type="Pfam" id="PF00379">
    <property type="entry name" value="Chitin_bind_4"/>
    <property type="match status" value="1"/>
</dbReference>
<dbReference type="EMBL" id="JASPKZ010010652">
    <property type="protein sequence ID" value="KAJ9574177.1"/>
    <property type="molecule type" value="Genomic_DNA"/>
</dbReference>
<dbReference type="GO" id="GO:0008010">
    <property type="term" value="F:structural constituent of chitin-based larval cuticle"/>
    <property type="evidence" value="ECO:0007669"/>
    <property type="project" value="TreeGrafter"/>
</dbReference>
<dbReference type="GO" id="GO:0062129">
    <property type="term" value="C:chitin-based extracellular matrix"/>
    <property type="evidence" value="ECO:0007669"/>
    <property type="project" value="TreeGrafter"/>
</dbReference>
<dbReference type="PROSITE" id="PS00233">
    <property type="entry name" value="CHIT_BIND_RR_1"/>
    <property type="match status" value="1"/>
</dbReference>
<name>A0AAD7Z5J0_DIPPU</name>
<evidence type="ECO:0008006" key="6">
    <source>
        <dbReference type="Google" id="ProtNLM"/>
    </source>
</evidence>
<feature type="region of interest" description="Disordered" evidence="3">
    <location>
        <begin position="182"/>
        <end position="212"/>
    </location>
</feature>
<dbReference type="PANTHER" id="PTHR10380">
    <property type="entry name" value="CUTICLE PROTEIN"/>
    <property type="match status" value="1"/>
</dbReference>
<accession>A0AAD7Z5J0</accession>
<evidence type="ECO:0000256" key="3">
    <source>
        <dbReference type="SAM" id="MobiDB-lite"/>
    </source>
</evidence>
<dbReference type="PANTHER" id="PTHR10380:SF109">
    <property type="entry name" value="CUTICULAR PROTEIN 49AH"/>
    <property type="match status" value="1"/>
</dbReference>
<dbReference type="InterPro" id="IPR000618">
    <property type="entry name" value="Insect_cuticle"/>
</dbReference>
<sequence length="212" mass="24071">NSHFKCVFIFVFPVPLLTPGEEAPTTLVRYKKTSLVLVICLVAGSMAQRQQQFQDNEPGPTRRPIPIDDQRPQERYTTPIPIIRFDKEQTADGSYKTSYETGNNIIAEETGFLKNPGVENEEALVQHGSYTYTAPDGSIITVTYTADEQGFRAEGTHLPTPPPIPAEIQKSLDIIYEQIRLQQEQEAREPKFQKPEDSNLAENDNYPNRFRQ</sequence>
<evidence type="ECO:0000256" key="2">
    <source>
        <dbReference type="PROSITE-ProRule" id="PRU00497"/>
    </source>
</evidence>
<dbReference type="InterPro" id="IPR050468">
    <property type="entry name" value="Cuticle_Struct_Prot"/>
</dbReference>
<feature type="region of interest" description="Disordered" evidence="3">
    <location>
        <begin position="50"/>
        <end position="72"/>
    </location>
</feature>
<dbReference type="PRINTS" id="PR00947">
    <property type="entry name" value="CUTICLE"/>
</dbReference>
<comment type="caution">
    <text evidence="4">The sequence shown here is derived from an EMBL/GenBank/DDBJ whole genome shotgun (WGS) entry which is preliminary data.</text>
</comment>
<dbReference type="PROSITE" id="PS51155">
    <property type="entry name" value="CHIT_BIND_RR_2"/>
    <property type="match status" value="1"/>
</dbReference>
<evidence type="ECO:0000256" key="1">
    <source>
        <dbReference type="ARBA" id="ARBA00022460"/>
    </source>
</evidence>
<dbReference type="AlphaFoldDB" id="A0AAD7Z5J0"/>